<dbReference type="RefSeq" id="WP_345408161.1">
    <property type="nucleotide sequence ID" value="NZ_BAABHG010000026.1"/>
</dbReference>
<comment type="caution">
    <text evidence="1">The sequence shown here is derived from an EMBL/GenBank/DDBJ whole genome shotgun (WGS) entry which is preliminary data.</text>
</comment>
<dbReference type="InterPro" id="IPR050627">
    <property type="entry name" value="Nitroreductase/BluB"/>
</dbReference>
<sequence length="361" mass="39431">MAGQRSEGWSLGDVEVLARAVLRAPSVHNLQPWTLEVGEGGLLLRERRDLALPEHDPRGRDRLMSCGAALANLELAVRVLGRQVNTRIFPDPRQPELVAALRAGAARPPEAAELHRYSAIARRRSYRHRFSTPRVSDYALAEIMNSVGGSRVQARSVTEERELSEVADLLEFAAEAYQHDQGYQRELALWTIHDEYSHRHGAGIAGSCLPPSTLPWAGLVRPSTALPDHAVLRRRLGEETLLVFVTVDDAPIDHLRAGAALENAWLTAVDGGLAASVLTQPLHLPEVRSALCEKLGLAGFPQVLMRVGHASADVAQSPRRAIDEILRDHGDRWLRSPGPPGTFACRAGTSASFPVAVPVRR</sequence>
<dbReference type="PANTHER" id="PTHR23026">
    <property type="entry name" value="NADPH NITROREDUCTASE"/>
    <property type="match status" value="1"/>
</dbReference>
<dbReference type="InterPro" id="IPR000415">
    <property type="entry name" value="Nitroreductase-like"/>
</dbReference>
<organism evidence="1 2">
    <name type="scientific">Amycolatopsis samaneae</name>
    <dbReference type="NCBI Taxonomy" id="664691"/>
    <lineage>
        <taxon>Bacteria</taxon>
        <taxon>Bacillati</taxon>
        <taxon>Actinomycetota</taxon>
        <taxon>Actinomycetes</taxon>
        <taxon>Pseudonocardiales</taxon>
        <taxon>Pseudonocardiaceae</taxon>
        <taxon>Amycolatopsis</taxon>
    </lineage>
</organism>
<dbReference type="Proteomes" id="UP001597419">
    <property type="component" value="Unassembled WGS sequence"/>
</dbReference>
<protein>
    <submittedName>
        <fullName evidence="1">Acg family FMN-binding oxidoreductase</fullName>
    </submittedName>
</protein>
<name>A0ABW5GX78_9PSEU</name>
<dbReference type="SUPFAM" id="SSF55469">
    <property type="entry name" value="FMN-dependent nitroreductase-like"/>
    <property type="match status" value="2"/>
</dbReference>
<dbReference type="NCBIfam" id="NF047509">
    <property type="entry name" value="Rv3131_FMN_oxido"/>
    <property type="match status" value="1"/>
</dbReference>
<dbReference type="PANTHER" id="PTHR23026:SF123">
    <property type="entry name" value="NAD(P)H NITROREDUCTASE RV3131-RELATED"/>
    <property type="match status" value="1"/>
</dbReference>
<accession>A0ABW5GX78</accession>
<gene>
    <name evidence="1" type="ORF">ACFSYJ_42960</name>
</gene>
<keyword evidence="2" id="KW-1185">Reference proteome</keyword>
<evidence type="ECO:0000313" key="1">
    <source>
        <dbReference type="EMBL" id="MFD2465441.1"/>
    </source>
</evidence>
<dbReference type="Gene3D" id="3.40.109.10">
    <property type="entry name" value="NADH Oxidase"/>
    <property type="match status" value="1"/>
</dbReference>
<reference evidence="2" key="1">
    <citation type="journal article" date="2019" name="Int. J. Syst. Evol. Microbiol.">
        <title>The Global Catalogue of Microorganisms (GCM) 10K type strain sequencing project: providing services to taxonomists for standard genome sequencing and annotation.</title>
        <authorList>
            <consortium name="The Broad Institute Genomics Platform"/>
            <consortium name="The Broad Institute Genome Sequencing Center for Infectious Disease"/>
            <person name="Wu L."/>
            <person name="Ma J."/>
        </authorList>
    </citation>
    <scope>NUCLEOTIDE SEQUENCE [LARGE SCALE GENOMIC DNA]</scope>
    <source>
        <strain evidence="2">CGMCC 4.7643</strain>
    </source>
</reference>
<proteinExistence type="predicted"/>
<evidence type="ECO:0000313" key="2">
    <source>
        <dbReference type="Proteomes" id="UP001597419"/>
    </source>
</evidence>
<dbReference type="EMBL" id="JBHUKU010000031">
    <property type="protein sequence ID" value="MFD2465441.1"/>
    <property type="molecule type" value="Genomic_DNA"/>
</dbReference>